<keyword evidence="2 10" id="KW-0963">Cytoplasm</keyword>
<proteinExistence type="inferred from homology"/>
<protein>
    <recommendedName>
        <fullName evidence="8 10">Phosphate acyltransferase</fullName>
        <ecNumber evidence="8 10">2.3.1.274</ecNumber>
    </recommendedName>
    <alternativeName>
        <fullName evidence="10">Acyl-ACP phosphotransacylase</fullName>
    </alternativeName>
    <alternativeName>
        <fullName evidence="10">Acyl-[acyl-carrier-protein]--phosphate acyltransferase</fullName>
    </alternativeName>
    <alternativeName>
        <fullName evidence="10">Phosphate-acyl-ACP acyltransferase</fullName>
    </alternativeName>
</protein>
<keyword evidence="5 10" id="KW-0443">Lipid metabolism</keyword>
<dbReference type="GO" id="GO:0006633">
    <property type="term" value="P:fatty acid biosynthetic process"/>
    <property type="evidence" value="ECO:0007669"/>
    <property type="project" value="UniProtKB-UniRule"/>
</dbReference>
<comment type="pathway">
    <text evidence="10">Lipid metabolism; phospholipid metabolism.</text>
</comment>
<evidence type="ECO:0000256" key="3">
    <source>
        <dbReference type="ARBA" id="ARBA00022516"/>
    </source>
</evidence>
<accession>E8LI79</accession>
<evidence type="ECO:0000313" key="11">
    <source>
        <dbReference type="EMBL" id="EFY07762.1"/>
    </source>
</evidence>
<evidence type="ECO:0000256" key="7">
    <source>
        <dbReference type="ARBA" id="ARBA00023264"/>
    </source>
</evidence>
<dbReference type="Pfam" id="PF02504">
    <property type="entry name" value="FA_synthesis"/>
    <property type="match status" value="1"/>
</dbReference>
<organism evidence="11 12">
    <name type="scientific">Succinatimonas hippei (strain DSM 22608 / JCM 16073 / KCTC 15190 / YIT 12066)</name>
    <dbReference type="NCBI Taxonomy" id="762983"/>
    <lineage>
        <taxon>Bacteria</taxon>
        <taxon>Pseudomonadati</taxon>
        <taxon>Pseudomonadota</taxon>
        <taxon>Gammaproteobacteria</taxon>
        <taxon>Aeromonadales</taxon>
        <taxon>Succinivibrionaceae</taxon>
        <taxon>Succinatimonas</taxon>
    </lineage>
</organism>
<evidence type="ECO:0000256" key="2">
    <source>
        <dbReference type="ARBA" id="ARBA00022490"/>
    </source>
</evidence>
<evidence type="ECO:0000256" key="8">
    <source>
        <dbReference type="ARBA" id="ARBA00024069"/>
    </source>
</evidence>
<dbReference type="Proteomes" id="UP000018458">
    <property type="component" value="Unassembled WGS sequence"/>
</dbReference>
<comment type="catalytic activity">
    <reaction evidence="1 10">
        <text>a fatty acyl-[ACP] + phosphate = an acyl phosphate + holo-[ACP]</text>
        <dbReference type="Rhea" id="RHEA:42292"/>
        <dbReference type="Rhea" id="RHEA-COMP:9685"/>
        <dbReference type="Rhea" id="RHEA-COMP:14125"/>
        <dbReference type="ChEBI" id="CHEBI:43474"/>
        <dbReference type="ChEBI" id="CHEBI:59918"/>
        <dbReference type="ChEBI" id="CHEBI:64479"/>
        <dbReference type="ChEBI" id="CHEBI:138651"/>
        <dbReference type="EC" id="2.3.1.274"/>
    </reaction>
</comment>
<evidence type="ECO:0000256" key="6">
    <source>
        <dbReference type="ARBA" id="ARBA00023209"/>
    </source>
</evidence>
<comment type="caution">
    <text evidence="11">The sequence shown here is derived from an EMBL/GenBank/DDBJ whole genome shotgun (WGS) entry which is preliminary data.</text>
</comment>
<dbReference type="GO" id="GO:0008654">
    <property type="term" value="P:phospholipid biosynthetic process"/>
    <property type="evidence" value="ECO:0007669"/>
    <property type="project" value="UniProtKB-KW"/>
</dbReference>
<name>E8LI79_SUCHY</name>
<dbReference type="InterPro" id="IPR012281">
    <property type="entry name" value="Phospholipid_synth_PlsX-like"/>
</dbReference>
<keyword evidence="3 10" id="KW-0444">Lipid biosynthesis</keyword>
<sequence length="327" mass="34799">MTKQKEIVVAIDGTGGDRGFLPVVNAVRFALALYPSLKLIIFGPSDLSSALAKAGVDAKRYEFRLASQNIPQDEDPKEVLSGYRKSAMRLAVEAVKNGEAHAVVSGGGTGPFVVLCRHILGTIGRVRPALCARMPSGPNHFTLMLDLGANASSSAEDLYDFAILGNAAAKLYQGISDPRIAVLNVGTEAGKGNRLIQEAKELIRADHNLLFEGFVEANRIFCGDCDVIVTDGFTGNVALKAAEGVASIFAKSSGIKRFFAKLACPDWLTPWQYNGSLLLGVNGIAVKSHASAGDEALAVAMVEAAKAAQCDLYELMKEELERTVSKR</sequence>
<dbReference type="eggNOG" id="COG0416">
    <property type="taxonomic scope" value="Bacteria"/>
</dbReference>
<dbReference type="InterPro" id="IPR003664">
    <property type="entry name" value="FA_synthesis"/>
</dbReference>
<dbReference type="HOGENOM" id="CLU_039379_1_0_6"/>
<comment type="subcellular location">
    <subcellularLocation>
        <location evidence="10">Cytoplasm</location>
    </subcellularLocation>
    <text evidence="10">Associated with the membrane possibly through PlsY.</text>
</comment>
<dbReference type="SUPFAM" id="SSF53659">
    <property type="entry name" value="Isocitrate/Isopropylmalate dehydrogenase-like"/>
    <property type="match status" value="1"/>
</dbReference>
<keyword evidence="7 10" id="KW-1208">Phospholipid metabolism</keyword>
<comment type="similarity">
    <text evidence="10">Belongs to the PlsX family.</text>
</comment>
<keyword evidence="6 10" id="KW-0594">Phospholipid biosynthesis</keyword>
<dbReference type="HAMAP" id="MF_00019">
    <property type="entry name" value="PlsX"/>
    <property type="match status" value="1"/>
</dbReference>
<evidence type="ECO:0000256" key="10">
    <source>
        <dbReference type="HAMAP-Rule" id="MF_00019"/>
    </source>
</evidence>
<dbReference type="EC" id="2.3.1.274" evidence="8 10"/>
<dbReference type="PIRSF" id="PIRSF002465">
    <property type="entry name" value="Phsphlp_syn_PlsX"/>
    <property type="match status" value="1"/>
</dbReference>
<keyword evidence="4 10" id="KW-0808">Transferase</keyword>
<dbReference type="EMBL" id="AEVO01000016">
    <property type="protein sequence ID" value="EFY07762.1"/>
    <property type="molecule type" value="Genomic_DNA"/>
</dbReference>
<evidence type="ECO:0000256" key="4">
    <source>
        <dbReference type="ARBA" id="ARBA00022679"/>
    </source>
</evidence>
<evidence type="ECO:0000313" key="12">
    <source>
        <dbReference type="Proteomes" id="UP000018458"/>
    </source>
</evidence>
<evidence type="ECO:0000256" key="5">
    <source>
        <dbReference type="ARBA" id="ARBA00023098"/>
    </source>
</evidence>
<dbReference type="STRING" id="762983.HMPREF9444_00394"/>
<reference evidence="11 12" key="1">
    <citation type="submission" date="2011-01" db="EMBL/GenBank/DDBJ databases">
        <authorList>
            <person name="Weinstock G."/>
            <person name="Sodergren E."/>
            <person name="Clifton S."/>
            <person name="Fulton L."/>
            <person name="Fulton B."/>
            <person name="Courtney L."/>
            <person name="Fronick C."/>
            <person name="Harrison M."/>
            <person name="Strong C."/>
            <person name="Farmer C."/>
            <person name="Delahaunty K."/>
            <person name="Markovic C."/>
            <person name="Hall O."/>
            <person name="Minx P."/>
            <person name="Tomlinson C."/>
            <person name="Mitreva M."/>
            <person name="Hou S."/>
            <person name="Chen J."/>
            <person name="Wollam A."/>
            <person name="Pepin K.H."/>
            <person name="Johnson M."/>
            <person name="Bhonagiri V."/>
            <person name="Zhang X."/>
            <person name="Suruliraj S."/>
            <person name="Warren W."/>
            <person name="Chinwalla A."/>
            <person name="Mardis E.R."/>
            <person name="Wilson R.K."/>
        </authorList>
    </citation>
    <scope>NUCLEOTIDE SEQUENCE [LARGE SCALE GENOMIC DNA]</scope>
    <source>
        <strain evidence="12">DSM 22608 / JCM 16073 / KCTC 15190 / YIT 12066</strain>
    </source>
</reference>
<dbReference type="Gene3D" id="3.40.718.10">
    <property type="entry name" value="Isopropylmalate Dehydrogenase"/>
    <property type="match status" value="1"/>
</dbReference>
<dbReference type="AlphaFoldDB" id="E8LI79"/>
<dbReference type="PANTHER" id="PTHR30100">
    <property type="entry name" value="FATTY ACID/PHOSPHOLIPID SYNTHESIS PROTEIN PLSX"/>
    <property type="match status" value="1"/>
</dbReference>
<dbReference type="GO" id="GO:0005737">
    <property type="term" value="C:cytoplasm"/>
    <property type="evidence" value="ECO:0007669"/>
    <property type="project" value="UniProtKB-SubCell"/>
</dbReference>
<dbReference type="PANTHER" id="PTHR30100:SF1">
    <property type="entry name" value="PHOSPHATE ACYLTRANSFERASE"/>
    <property type="match status" value="1"/>
</dbReference>
<evidence type="ECO:0000256" key="9">
    <source>
        <dbReference type="ARBA" id="ARBA00046608"/>
    </source>
</evidence>
<dbReference type="GO" id="GO:0043811">
    <property type="term" value="F:phosphate:acyl-[acyl carrier protein] acyltransferase activity"/>
    <property type="evidence" value="ECO:0007669"/>
    <property type="project" value="UniProtKB-UniRule"/>
</dbReference>
<gene>
    <name evidence="10 11" type="primary">plsX</name>
    <name evidence="11" type="ORF">HMPREF9444_00394</name>
</gene>
<comment type="function">
    <text evidence="10">Catalyzes the reversible formation of acyl-phosphate (acyl-PO(4)) from acyl-[acyl-carrier-protein] (acyl-ACP). This enzyme utilizes acyl-ACP as fatty acyl donor, but not acyl-CoA.</text>
</comment>
<keyword evidence="12" id="KW-1185">Reference proteome</keyword>
<dbReference type="UniPathway" id="UPA00085"/>
<comment type="subunit">
    <text evidence="9 10">Homodimer. Probably interacts with PlsY.</text>
</comment>
<evidence type="ECO:0000256" key="1">
    <source>
        <dbReference type="ARBA" id="ARBA00001232"/>
    </source>
</evidence>